<feature type="transmembrane region" description="Helical" evidence="1">
    <location>
        <begin position="72"/>
        <end position="93"/>
    </location>
</feature>
<feature type="transmembrane region" description="Helical" evidence="1">
    <location>
        <begin position="40"/>
        <end position="65"/>
    </location>
</feature>
<sequence>MVSVIDVVGLLAILGVNGTAAALLTRFFRVRLDTQWGPIVYTLLITPVVLLVSTLVLSGIVGLGFNLGTAGAVVGIAIALPLALGVAFDYFWMPAPDDVELPTEYARENSPRR</sequence>
<feature type="domain" description="DUF7991" evidence="2">
    <location>
        <begin position="1"/>
        <end position="104"/>
    </location>
</feature>
<dbReference type="AlphaFoldDB" id="A0ABD5UBD8"/>
<feature type="transmembrane region" description="Helical" evidence="1">
    <location>
        <begin position="7"/>
        <end position="28"/>
    </location>
</feature>
<dbReference type="EMBL" id="JBHSXM010000001">
    <property type="protein sequence ID" value="MFC6837674.1"/>
    <property type="molecule type" value="Genomic_DNA"/>
</dbReference>
<keyword evidence="1" id="KW-1133">Transmembrane helix</keyword>
<evidence type="ECO:0000313" key="3">
    <source>
        <dbReference type="EMBL" id="MFC6837674.1"/>
    </source>
</evidence>
<proteinExistence type="predicted"/>
<gene>
    <name evidence="3" type="ORF">ACFQHK_14360</name>
</gene>
<keyword evidence="1" id="KW-0472">Membrane</keyword>
<dbReference type="InterPro" id="IPR058304">
    <property type="entry name" value="DUF7991"/>
</dbReference>
<protein>
    <recommendedName>
        <fullName evidence="2">DUF7991 domain-containing protein</fullName>
    </recommendedName>
</protein>
<evidence type="ECO:0000259" key="2">
    <source>
        <dbReference type="Pfam" id="PF25953"/>
    </source>
</evidence>
<reference evidence="3 4" key="1">
    <citation type="journal article" date="2019" name="Int. J. Syst. Evol. Microbiol.">
        <title>The Global Catalogue of Microorganisms (GCM) 10K type strain sequencing project: providing services to taxonomists for standard genome sequencing and annotation.</title>
        <authorList>
            <consortium name="The Broad Institute Genomics Platform"/>
            <consortium name="The Broad Institute Genome Sequencing Center for Infectious Disease"/>
            <person name="Wu L."/>
            <person name="Ma J."/>
        </authorList>
    </citation>
    <scope>NUCLEOTIDE SEQUENCE [LARGE SCALE GENOMIC DNA]</scope>
    <source>
        <strain evidence="3 4">PSRA2</strain>
    </source>
</reference>
<organism evidence="3 4">
    <name type="scientific">Halomarina ordinaria</name>
    <dbReference type="NCBI Taxonomy" id="3033939"/>
    <lineage>
        <taxon>Archaea</taxon>
        <taxon>Methanobacteriati</taxon>
        <taxon>Methanobacteriota</taxon>
        <taxon>Stenosarchaea group</taxon>
        <taxon>Halobacteria</taxon>
        <taxon>Halobacteriales</taxon>
        <taxon>Natronomonadaceae</taxon>
        <taxon>Halomarina</taxon>
    </lineage>
</organism>
<keyword evidence="4" id="KW-1185">Reference proteome</keyword>
<dbReference type="RefSeq" id="WP_304449338.1">
    <property type="nucleotide sequence ID" value="NZ_JARRAH010000001.1"/>
</dbReference>
<evidence type="ECO:0000256" key="1">
    <source>
        <dbReference type="SAM" id="Phobius"/>
    </source>
</evidence>
<evidence type="ECO:0000313" key="4">
    <source>
        <dbReference type="Proteomes" id="UP001596406"/>
    </source>
</evidence>
<dbReference type="Proteomes" id="UP001596406">
    <property type="component" value="Unassembled WGS sequence"/>
</dbReference>
<comment type="caution">
    <text evidence="3">The sequence shown here is derived from an EMBL/GenBank/DDBJ whole genome shotgun (WGS) entry which is preliminary data.</text>
</comment>
<dbReference type="Pfam" id="PF25953">
    <property type="entry name" value="DUF7991"/>
    <property type="match status" value="1"/>
</dbReference>
<name>A0ABD5UBD8_9EURY</name>
<accession>A0ABD5UBD8</accession>
<keyword evidence="1" id="KW-0812">Transmembrane</keyword>